<evidence type="ECO:0000313" key="2">
    <source>
        <dbReference type="Proteomes" id="UP000887574"/>
    </source>
</evidence>
<evidence type="ECO:0000313" key="3">
    <source>
        <dbReference type="WBParaSite" id="jg972"/>
    </source>
</evidence>
<organism evidence="2 3">
    <name type="scientific">Ditylenchus dipsaci</name>
    <dbReference type="NCBI Taxonomy" id="166011"/>
    <lineage>
        <taxon>Eukaryota</taxon>
        <taxon>Metazoa</taxon>
        <taxon>Ecdysozoa</taxon>
        <taxon>Nematoda</taxon>
        <taxon>Chromadorea</taxon>
        <taxon>Rhabditida</taxon>
        <taxon>Tylenchina</taxon>
        <taxon>Tylenchomorpha</taxon>
        <taxon>Sphaerularioidea</taxon>
        <taxon>Anguinidae</taxon>
        <taxon>Anguininae</taxon>
        <taxon>Ditylenchus</taxon>
    </lineage>
</organism>
<dbReference type="GO" id="GO:0005892">
    <property type="term" value="C:acetylcholine-gated channel complex"/>
    <property type="evidence" value="ECO:0007669"/>
    <property type="project" value="InterPro"/>
</dbReference>
<evidence type="ECO:0000256" key="1">
    <source>
        <dbReference type="SAM" id="SignalP"/>
    </source>
</evidence>
<dbReference type="InterPro" id="IPR033438">
    <property type="entry name" value="MOLO1"/>
</dbReference>
<dbReference type="AlphaFoldDB" id="A0A915ETR1"/>
<proteinExistence type="predicted"/>
<feature type="chain" id="PRO_5037092788" evidence="1">
    <location>
        <begin position="22"/>
        <end position="119"/>
    </location>
</feature>
<name>A0A915ETR1_9BILA</name>
<keyword evidence="2" id="KW-1185">Reference proteome</keyword>
<accession>A0A915ETR1</accession>
<protein>
    <submittedName>
        <fullName evidence="3">Uncharacterized protein</fullName>
    </submittedName>
</protein>
<dbReference type="Proteomes" id="UP000887574">
    <property type="component" value="Unplaced"/>
</dbReference>
<sequence length="119" mass="13114">MFRLAIQPFVTFLNLFLAINAHSITFGKPPVPPADPHSVSARQATELEGCGIKDQSFVCDPDLVLTQEERDQLLRFLKSLESETRNPFGKTDCERKGLTVGVAISKTKITPESRAGSHC</sequence>
<reference evidence="3" key="1">
    <citation type="submission" date="2022-11" db="UniProtKB">
        <authorList>
            <consortium name="WormBaseParasite"/>
        </authorList>
    </citation>
    <scope>IDENTIFICATION</scope>
</reference>
<keyword evidence="1" id="KW-0732">Signal</keyword>
<dbReference type="WBParaSite" id="jg972">
    <property type="protein sequence ID" value="jg972"/>
    <property type="gene ID" value="jg972"/>
</dbReference>
<feature type="signal peptide" evidence="1">
    <location>
        <begin position="1"/>
        <end position="21"/>
    </location>
</feature>
<dbReference type="PANTHER" id="PTHR33748">
    <property type="entry name" value="PROTEIN CBG04600"/>
    <property type="match status" value="1"/>
</dbReference>
<dbReference type="PANTHER" id="PTHR33748:SF5">
    <property type="entry name" value="GROUND-LIKE DOMAIN-CONTAINING PROTEIN"/>
    <property type="match status" value="1"/>
</dbReference>
<dbReference type="Pfam" id="PF17175">
    <property type="entry name" value="MOLO1"/>
    <property type="match status" value="1"/>
</dbReference>